<dbReference type="STRING" id="1123404.SAMN02745784_01516"/>
<keyword evidence="7" id="KW-0813">Transport</keyword>
<protein>
    <submittedName>
        <fullName evidence="7">Simple sugar transport system permease protein</fullName>
    </submittedName>
</protein>
<dbReference type="PANTHER" id="PTHR47089">
    <property type="entry name" value="ABC TRANSPORTER, PERMEASE PROTEIN"/>
    <property type="match status" value="1"/>
</dbReference>
<keyword evidence="7" id="KW-0762">Sugar transport</keyword>
<keyword evidence="8" id="KW-1185">Reference proteome</keyword>
<evidence type="ECO:0000256" key="5">
    <source>
        <dbReference type="ARBA" id="ARBA00023136"/>
    </source>
</evidence>
<feature type="transmembrane region" description="Helical" evidence="6">
    <location>
        <begin position="237"/>
        <end position="262"/>
    </location>
</feature>
<feature type="transmembrane region" description="Helical" evidence="6">
    <location>
        <begin position="316"/>
        <end position="334"/>
    </location>
</feature>
<dbReference type="GO" id="GO:0005886">
    <property type="term" value="C:plasma membrane"/>
    <property type="evidence" value="ECO:0007669"/>
    <property type="project" value="UniProtKB-SubCell"/>
</dbReference>
<feature type="transmembrane region" description="Helical" evidence="6">
    <location>
        <begin position="274"/>
        <end position="296"/>
    </location>
</feature>
<keyword evidence="2" id="KW-1003">Cell membrane</keyword>
<feature type="transmembrane region" description="Helical" evidence="6">
    <location>
        <begin position="137"/>
        <end position="158"/>
    </location>
</feature>
<accession>A0A1M4VLH2</accession>
<dbReference type="CDD" id="cd06580">
    <property type="entry name" value="TM_PBP1_transp_TpRbsC_like"/>
    <property type="match status" value="1"/>
</dbReference>
<evidence type="ECO:0000256" key="1">
    <source>
        <dbReference type="ARBA" id="ARBA00004651"/>
    </source>
</evidence>
<keyword evidence="4 6" id="KW-1133">Transmembrane helix</keyword>
<dbReference type="Proteomes" id="UP000184114">
    <property type="component" value="Unassembled WGS sequence"/>
</dbReference>
<sequence length="350" mass="37410">MMKDSLKKINLAPLYSLLLAFIIGSIIILASGNSPIEIYGLLIKGAFGSRKGILQTLLQSTPLLFCGLSVFFGLKGGILNLGVEGQLYMGALFSSLVAIYIKGLPAPLHIIISIISGMIGGMIWAFLPIWLKIKKGAHEVVTALMMNYIAILLLDYLLNYPMREKNSSVAQTAIIQQTAQLPRLFAKSKVTIAIFLGIALAIGLNYLLKKTVLGYKITMVGSNPLAASSSGIHVNKIMITTMLISGVCAGLAGTMEVLGSYYRLIQGFSSGYGFEGIAVAVLGTSPISVIFSSIIFGGLKAGGIMLNFGTNLSVKFITVLQGIIILLISAPMLIPNFKNLLSKKMGQKER</sequence>
<feature type="transmembrane region" description="Helical" evidence="6">
    <location>
        <begin position="190"/>
        <end position="208"/>
    </location>
</feature>
<evidence type="ECO:0000256" key="2">
    <source>
        <dbReference type="ARBA" id="ARBA00022475"/>
    </source>
</evidence>
<organism evidence="7 8">
    <name type="scientific">Tissierella praeacuta DSM 18095</name>
    <dbReference type="NCBI Taxonomy" id="1123404"/>
    <lineage>
        <taxon>Bacteria</taxon>
        <taxon>Bacillati</taxon>
        <taxon>Bacillota</taxon>
        <taxon>Tissierellia</taxon>
        <taxon>Tissierellales</taxon>
        <taxon>Tissierellaceae</taxon>
        <taxon>Tissierella</taxon>
    </lineage>
</organism>
<gene>
    <name evidence="7" type="ORF">SAMN02745784_01516</name>
</gene>
<proteinExistence type="predicted"/>
<feature type="transmembrane region" description="Helical" evidence="6">
    <location>
        <begin position="53"/>
        <end position="74"/>
    </location>
</feature>
<dbReference type="GO" id="GO:0022857">
    <property type="term" value="F:transmembrane transporter activity"/>
    <property type="evidence" value="ECO:0007669"/>
    <property type="project" value="InterPro"/>
</dbReference>
<evidence type="ECO:0000256" key="6">
    <source>
        <dbReference type="SAM" id="Phobius"/>
    </source>
</evidence>
<dbReference type="Pfam" id="PF02653">
    <property type="entry name" value="BPD_transp_2"/>
    <property type="match status" value="1"/>
</dbReference>
<feature type="transmembrane region" description="Helical" evidence="6">
    <location>
        <begin position="12"/>
        <end position="32"/>
    </location>
</feature>
<evidence type="ECO:0000256" key="4">
    <source>
        <dbReference type="ARBA" id="ARBA00022989"/>
    </source>
</evidence>
<evidence type="ECO:0000313" key="8">
    <source>
        <dbReference type="Proteomes" id="UP000184114"/>
    </source>
</evidence>
<keyword evidence="3 6" id="KW-0812">Transmembrane</keyword>
<keyword evidence="5 6" id="KW-0472">Membrane</keyword>
<feature type="transmembrane region" description="Helical" evidence="6">
    <location>
        <begin position="110"/>
        <end position="131"/>
    </location>
</feature>
<evidence type="ECO:0000313" key="7">
    <source>
        <dbReference type="EMBL" id="SHE69778.1"/>
    </source>
</evidence>
<name>A0A1M4VLH2_9FIRM</name>
<dbReference type="PANTHER" id="PTHR47089:SF1">
    <property type="entry name" value="GUANOSINE ABC TRANSPORTER PERMEASE PROTEIN NUPP"/>
    <property type="match status" value="1"/>
</dbReference>
<comment type="subcellular location">
    <subcellularLocation>
        <location evidence="1">Cell membrane</location>
        <topology evidence="1">Multi-pass membrane protein</topology>
    </subcellularLocation>
</comment>
<evidence type="ECO:0000256" key="3">
    <source>
        <dbReference type="ARBA" id="ARBA00022692"/>
    </source>
</evidence>
<dbReference type="InterPro" id="IPR001851">
    <property type="entry name" value="ABC_transp_permease"/>
</dbReference>
<reference evidence="8" key="1">
    <citation type="submission" date="2016-11" db="EMBL/GenBank/DDBJ databases">
        <authorList>
            <person name="Varghese N."/>
            <person name="Submissions S."/>
        </authorList>
    </citation>
    <scope>NUCLEOTIDE SEQUENCE [LARGE SCALE GENOMIC DNA]</scope>
    <source>
        <strain evidence="8">DSM 18095</strain>
    </source>
</reference>
<dbReference type="AlphaFoldDB" id="A0A1M4VLH2"/>
<feature type="transmembrane region" description="Helical" evidence="6">
    <location>
        <begin position="86"/>
        <end position="103"/>
    </location>
</feature>
<dbReference type="EMBL" id="FQTY01000005">
    <property type="protein sequence ID" value="SHE69778.1"/>
    <property type="molecule type" value="Genomic_DNA"/>
</dbReference>